<accession>A0A5C6FM29</accession>
<sequence>MTLITAPDTLQILSPMFRSWSSVTKLIATLIALGLIAGATIACAQGSAPETVAKQQTTRNQDAAESAIDEIAHHLTSAIAEAGGDAEQGIRLIDLVRQVRPLGYGKPGDSSSSGRGQASGRNRGGGNRGGGSGGNRGGGPPTDEASLRARFDSMDRDRDGLWKGDEINAYMSSHPASSDGEVSFEEYQTAWKELRSGGGQRGGGASGGSMRQGGGGHSHHGGGGHGGGRGRHGGGAPRQTAEQVASADALFLASLDQDRDRTITGNEIRKAVEADVRATLDELSTNEDGESVDINPIRLERRLSAKVRRARALRAGLLLKVSGDADDSVDALILDPVVAKPDMRQSIWQTLTDGQQSTKTDRLYQRLTRLSEDQFEALFED</sequence>
<proteinExistence type="predicted"/>
<dbReference type="EMBL" id="SJPZ01000002">
    <property type="protein sequence ID" value="TWU63210.1"/>
    <property type="molecule type" value="Genomic_DNA"/>
</dbReference>
<dbReference type="InterPro" id="IPR018247">
    <property type="entry name" value="EF_Hand_1_Ca_BS"/>
</dbReference>
<feature type="compositionally biased region" description="Basic residues" evidence="1">
    <location>
        <begin position="217"/>
        <end position="232"/>
    </location>
</feature>
<organism evidence="2 3">
    <name type="scientific">Crateriforma conspicua</name>
    <dbReference type="NCBI Taxonomy" id="2527996"/>
    <lineage>
        <taxon>Bacteria</taxon>
        <taxon>Pseudomonadati</taxon>
        <taxon>Planctomycetota</taxon>
        <taxon>Planctomycetia</taxon>
        <taxon>Planctomycetales</taxon>
        <taxon>Planctomycetaceae</taxon>
        <taxon>Crateriforma</taxon>
    </lineage>
</organism>
<feature type="region of interest" description="Disordered" evidence="1">
    <location>
        <begin position="195"/>
        <end position="243"/>
    </location>
</feature>
<dbReference type="AlphaFoldDB" id="A0A5C6FM29"/>
<protein>
    <recommendedName>
        <fullName evidence="4">EF hand</fullName>
    </recommendedName>
</protein>
<reference evidence="2 3" key="1">
    <citation type="submission" date="2019-02" db="EMBL/GenBank/DDBJ databases">
        <title>Deep-cultivation of Planctomycetes and their phenomic and genomic characterization uncovers novel biology.</title>
        <authorList>
            <person name="Wiegand S."/>
            <person name="Jogler M."/>
            <person name="Boedeker C."/>
            <person name="Pinto D."/>
            <person name="Vollmers J."/>
            <person name="Rivas-Marin E."/>
            <person name="Kohn T."/>
            <person name="Peeters S.H."/>
            <person name="Heuer A."/>
            <person name="Rast P."/>
            <person name="Oberbeckmann S."/>
            <person name="Bunk B."/>
            <person name="Jeske O."/>
            <person name="Meyerdierks A."/>
            <person name="Storesund J.E."/>
            <person name="Kallscheuer N."/>
            <person name="Luecker S."/>
            <person name="Lage O.M."/>
            <person name="Pohl T."/>
            <person name="Merkel B.J."/>
            <person name="Hornburger P."/>
            <person name="Mueller R.-W."/>
            <person name="Bruemmer F."/>
            <person name="Labrenz M."/>
            <person name="Spormann A.M."/>
            <person name="Op Den Camp H."/>
            <person name="Overmann J."/>
            <person name="Amann R."/>
            <person name="Jetten M.S.M."/>
            <person name="Mascher T."/>
            <person name="Medema M.H."/>
            <person name="Devos D.P."/>
            <person name="Kaster A.-K."/>
            <person name="Ovreas L."/>
            <person name="Rohde M."/>
            <person name="Galperin M.Y."/>
            <person name="Jogler C."/>
        </authorList>
    </citation>
    <scope>NUCLEOTIDE SEQUENCE [LARGE SCALE GENOMIC DNA]</scope>
    <source>
        <strain evidence="2 3">V7</strain>
    </source>
</reference>
<gene>
    <name evidence="2" type="ORF">V7x_49500</name>
</gene>
<evidence type="ECO:0000256" key="1">
    <source>
        <dbReference type="SAM" id="MobiDB-lite"/>
    </source>
</evidence>
<name>A0A5C6FM29_9PLAN</name>
<dbReference type="PROSITE" id="PS00018">
    <property type="entry name" value="EF_HAND_1"/>
    <property type="match status" value="1"/>
</dbReference>
<feature type="compositionally biased region" description="Low complexity" evidence="1">
    <location>
        <begin position="108"/>
        <end position="121"/>
    </location>
</feature>
<dbReference type="RefSeq" id="WP_146415865.1">
    <property type="nucleotide sequence ID" value="NZ_SJPZ01000002.1"/>
</dbReference>
<dbReference type="OrthoDB" id="271466at2"/>
<feature type="compositionally biased region" description="Gly residues" evidence="1">
    <location>
        <begin position="196"/>
        <end position="216"/>
    </location>
</feature>
<dbReference type="InterPro" id="IPR011992">
    <property type="entry name" value="EF-hand-dom_pair"/>
</dbReference>
<dbReference type="Proteomes" id="UP000316476">
    <property type="component" value="Unassembled WGS sequence"/>
</dbReference>
<feature type="region of interest" description="Disordered" evidence="1">
    <location>
        <begin position="103"/>
        <end position="146"/>
    </location>
</feature>
<dbReference type="SUPFAM" id="SSF47473">
    <property type="entry name" value="EF-hand"/>
    <property type="match status" value="1"/>
</dbReference>
<evidence type="ECO:0000313" key="2">
    <source>
        <dbReference type="EMBL" id="TWU63210.1"/>
    </source>
</evidence>
<comment type="caution">
    <text evidence="2">The sequence shown here is derived from an EMBL/GenBank/DDBJ whole genome shotgun (WGS) entry which is preliminary data.</text>
</comment>
<feature type="compositionally biased region" description="Gly residues" evidence="1">
    <location>
        <begin position="122"/>
        <end position="140"/>
    </location>
</feature>
<evidence type="ECO:0008006" key="4">
    <source>
        <dbReference type="Google" id="ProtNLM"/>
    </source>
</evidence>
<evidence type="ECO:0000313" key="3">
    <source>
        <dbReference type="Proteomes" id="UP000316476"/>
    </source>
</evidence>
<dbReference type="Gene3D" id="1.10.238.10">
    <property type="entry name" value="EF-hand"/>
    <property type="match status" value="1"/>
</dbReference>